<evidence type="ECO:0000256" key="5">
    <source>
        <dbReference type="ARBA" id="ARBA00023002"/>
    </source>
</evidence>
<dbReference type="RefSeq" id="WP_088978912.1">
    <property type="nucleotide sequence ID" value="NZ_LT607753.1"/>
</dbReference>
<keyword evidence="5" id="KW-0560">Oxidoreductase</keyword>
<organism evidence="7 8">
    <name type="scientific">Micromonospora coxensis</name>
    <dbReference type="NCBI Taxonomy" id="356852"/>
    <lineage>
        <taxon>Bacteria</taxon>
        <taxon>Bacillati</taxon>
        <taxon>Actinomycetota</taxon>
        <taxon>Actinomycetes</taxon>
        <taxon>Micromonosporales</taxon>
        <taxon>Micromonosporaceae</taxon>
        <taxon>Micromonospora</taxon>
    </lineage>
</organism>
<dbReference type="GO" id="GO:0019646">
    <property type="term" value="P:aerobic electron transport chain"/>
    <property type="evidence" value="ECO:0007669"/>
    <property type="project" value="TreeGrafter"/>
</dbReference>
<evidence type="ECO:0000256" key="2">
    <source>
        <dbReference type="ARBA" id="ARBA00005272"/>
    </source>
</evidence>
<dbReference type="PANTHER" id="PTHR42913:SF3">
    <property type="entry name" value="64 KDA MITOCHONDRIAL NADH DEHYDROGENASE (EUROFUNG)"/>
    <property type="match status" value="1"/>
</dbReference>
<evidence type="ECO:0000313" key="8">
    <source>
        <dbReference type="Proteomes" id="UP000198215"/>
    </source>
</evidence>
<dbReference type="OrthoDB" id="9784880at2"/>
<dbReference type="PANTHER" id="PTHR42913">
    <property type="entry name" value="APOPTOSIS-INDUCING FACTOR 1"/>
    <property type="match status" value="1"/>
</dbReference>
<dbReference type="GO" id="GO:0003955">
    <property type="term" value="F:NAD(P)H dehydrogenase (quinone) activity"/>
    <property type="evidence" value="ECO:0007669"/>
    <property type="project" value="TreeGrafter"/>
</dbReference>
<dbReference type="Pfam" id="PF07992">
    <property type="entry name" value="Pyr_redox_2"/>
    <property type="match status" value="1"/>
</dbReference>
<evidence type="ECO:0000256" key="1">
    <source>
        <dbReference type="ARBA" id="ARBA00001974"/>
    </source>
</evidence>
<protein>
    <submittedName>
        <fullName evidence="7">NADH dehydrogenase, FAD-containing subunit</fullName>
    </submittedName>
</protein>
<keyword evidence="8" id="KW-1185">Reference proteome</keyword>
<keyword evidence="3" id="KW-0285">Flavoprotein</keyword>
<accession>A0A1C5K1K3</accession>
<comment type="similarity">
    <text evidence="2">Belongs to the NADH dehydrogenase family.</text>
</comment>
<dbReference type="AlphaFoldDB" id="A0A1C5K1K3"/>
<dbReference type="InterPro" id="IPR051169">
    <property type="entry name" value="NADH-Q_oxidoreductase"/>
</dbReference>
<dbReference type="EMBL" id="LT607753">
    <property type="protein sequence ID" value="SCG76176.1"/>
    <property type="molecule type" value="Genomic_DNA"/>
</dbReference>
<proteinExistence type="inferred from homology"/>
<dbReference type="Proteomes" id="UP000198215">
    <property type="component" value="Chromosome I"/>
</dbReference>
<dbReference type="InterPro" id="IPR023753">
    <property type="entry name" value="FAD/NAD-binding_dom"/>
</dbReference>
<evidence type="ECO:0000313" key="7">
    <source>
        <dbReference type="EMBL" id="SCG76176.1"/>
    </source>
</evidence>
<dbReference type="Gene3D" id="3.50.50.100">
    <property type="match status" value="1"/>
</dbReference>
<comment type="cofactor">
    <cofactor evidence="1">
        <name>FAD</name>
        <dbReference type="ChEBI" id="CHEBI:57692"/>
    </cofactor>
</comment>
<evidence type="ECO:0000256" key="3">
    <source>
        <dbReference type="ARBA" id="ARBA00022630"/>
    </source>
</evidence>
<sequence length="394" mass="41844">MAGNTEVVVVGGGYAGVMAANRLTQRDDVTVTVVNPRPTFVARLRLHQLVGGSHPAVVDYREVLADRVRLVVDTVTRVDPAGRRVILADGRPIGYDYLVYAAGSGDTDRRVPGAAEFTHPIATLEAAQRLRSVLDTTPATARLTVVGAGPTGIETAAELAEQGRPVTLVCGGVLGRYLHPRARRTASKRLAALGVTVIEGPDAKVTAVTRESVRLGDGRELPSGVTVWTAGFAVPDLAARSGLRTDAAGRLVTDETLTSVDDERIVAAGDCAAPSNLPLRMSAYVASCLGAHAADTVLHRITGGQPTPVSVLFTAMCVSLGRHSGVYQLARRDDTAMPLYVSGRAGAKLKEIACDFSVKHLVDEARRPGTHTWLRNSHRQRLLRAEQARVATHQ</sequence>
<dbReference type="PRINTS" id="PR00368">
    <property type="entry name" value="FADPNR"/>
</dbReference>
<dbReference type="SUPFAM" id="SSF51905">
    <property type="entry name" value="FAD/NAD(P)-binding domain"/>
    <property type="match status" value="1"/>
</dbReference>
<name>A0A1C5K1K3_9ACTN</name>
<evidence type="ECO:0000256" key="4">
    <source>
        <dbReference type="ARBA" id="ARBA00022827"/>
    </source>
</evidence>
<gene>
    <name evidence="7" type="ORF">GA0070614_5862</name>
</gene>
<feature type="domain" description="FAD/NAD(P)-binding" evidence="6">
    <location>
        <begin position="6"/>
        <end position="278"/>
    </location>
</feature>
<keyword evidence="4" id="KW-0274">FAD</keyword>
<dbReference type="InterPro" id="IPR036188">
    <property type="entry name" value="FAD/NAD-bd_sf"/>
</dbReference>
<evidence type="ECO:0000259" key="6">
    <source>
        <dbReference type="Pfam" id="PF07992"/>
    </source>
</evidence>
<reference evidence="8" key="1">
    <citation type="submission" date="2016-06" db="EMBL/GenBank/DDBJ databases">
        <authorList>
            <person name="Varghese N."/>
            <person name="Submissions Spin"/>
        </authorList>
    </citation>
    <scope>NUCLEOTIDE SEQUENCE [LARGE SCALE GENOMIC DNA]</scope>
    <source>
        <strain evidence="8">DSM 45161</strain>
    </source>
</reference>